<dbReference type="EMBL" id="CP007128">
    <property type="protein sequence ID" value="AHG88638.1"/>
    <property type="molecule type" value="Genomic_DNA"/>
</dbReference>
<feature type="active site" description="Nucleophile; cysteine thiosulfonate intermediate" evidence="4">
    <location>
        <position position="213"/>
    </location>
</feature>
<proteinExistence type="inferred from homology"/>
<dbReference type="KEGG" id="gba:J421_1101"/>
<keyword evidence="4" id="KW-0963">Cytoplasm</keyword>
<evidence type="ECO:0000313" key="7">
    <source>
        <dbReference type="Proteomes" id="UP000019151"/>
    </source>
</evidence>
<evidence type="ECO:0000256" key="3">
    <source>
        <dbReference type="ARBA" id="ARBA00024327"/>
    </source>
</evidence>
<comment type="cofactor">
    <cofactor evidence="4">
        <name>[4Fe-4S] cluster</name>
        <dbReference type="ChEBI" id="CHEBI:49883"/>
    </cofactor>
    <text evidence="4">Binds 1 [4Fe-4S] cluster per subunit.</text>
</comment>
<dbReference type="SUPFAM" id="SSF52402">
    <property type="entry name" value="Adenine nucleotide alpha hydrolases-like"/>
    <property type="match status" value="1"/>
</dbReference>
<dbReference type="GO" id="GO:0043866">
    <property type="term" value="F:adenylyl-sulfate reductase (thioredoxin) activity"/>
    <property type="evidence" value="ECO:0007669"/>
    <property type="project" value="UniProtKB-EC"/>
</dbReference>
<protein>
    <recommendedName>
        <fullName evidence="4">Adenosine 5'-phosphosulfate reductase</fullName>
        <shortName evidence="4">APS reductase</shortName>
        <ecNumber evidence="4">1.8.4.10</ecNumber>
    </recommendedName>
    <alternativeName>
        <fullName evidence="4">5'-adenylylsulfate reductase</fullName>
    </alternativeName>
    <alternativeName>
        <fullName evidence="4">Thioredoxin-dependent 5'-adenylylsulfate reductase</fullName>
    </alternativeName>
</protein>
<dbReference type="PIRSF" id="PIRSF000857">
    <property type="entry name" value="PAPS_reductase"/>
    <property type="match status" value="1"/>
</dbReference>
<keyword evidence="4" id="KW-0479">Metal-binding</keyword>
<evidence type="ECO:0000256" key="1">
    <source>
        <dbReference type="ARBA" id="ARBA00009732"/>
    </source>
</evidence>
<dbReference type="InterPro" id="IPR004511">
    <property type="entry name" value="PAPS/APS_Rdtase"/>
</dbReference>
<dbReference type="CDD" id="cd23945">
    <property type="entry name" value="PAPS_reductase"/>
    <property type="match status" value="1"/>
</dbReference>
<dbReference type="Pfam" id="PF01507">
    <property type="entry name" value="PAPS_reduct"/>
    <property type="match status" value="1"/>
</dbReference>
<dbReference type="InterPro" id="IPR014729">
    <property type="entry name" value="Rossmann-like_a/b/a_fold"/>
</dbReference>
<feature type="binding site" evidence="4">
    <location>
        <position position="190"/>
    </location>
    <ligand>
        <name>[4Fe-4S] cluster</name>
        <dbReference type="ChEBI" id="CHEBI:49883"/>
    </ligand>
</feature>
<dbReference type="eggNOG" id="COG0175">
    <property type="taxonomic scope" value="Bacteria"/>
</dbReference>
<dbReference type="EC" id="1.8.4.10" evidence="4"/>
<feature type="binding site" evidence="4">
    <location>
        <position position="102"/>
    </location>
    <ligand>
        <name>[4Fe-4S] cluster</name>
        <dbReference type="ChEBI" id="CHEBI:49883"/>
    </ligand>
</feature>
<gene>
    <name evidence="4" type="primary">cysH</name>
    <name evidence="6" type="ORF">J421_1101</name>
</gene>
<dbReference type="FunCoup" id="W0RGW2">
    <property type="interactions" value="291"/>
</dbReference>
<evidence type="ECO:0000256" key="2">
    <source>
        <dbReference type="ARBA" id="ARBA00023002"/>
    </source>
</evidence>
<dbReference type="InterPro" id="IPR002500">
    <property type="entry name" value="PAPS_reduct_dom"/>
</dbReference>
<reference evidence="6 7" key="1">
    <citation type="journal article" date="2014" name="Genome Announc.">
        <title>Genome Sequence and Methylome of Soil Bacterium Gemmatirosa kalamazoonensis KBS708T, a Member of the Rarely Cultivated Gemmatimonadetes Phylum.</title>
        <authorList>
            <person name="Debruyn J.M."/>
            <person name="Radosevich M."/>
            <person name="Wommack K.E."/>
            <person name="Polson S.W."/>
            <person name="Hauser L.J."/>
            <person name="Fawaz M.N."/>
            <person name="Korlach J."/>
            <person name="Tsai Y.C."/>
        </authorList>
    </citation>
    <scope>NUCLEOTIDE SEQUENCE [LARGE SCALE GENOMIC DNA]</scope>
    <source>
        <strain evidence="6 7">KBS708</strain>
    </source>
</reference>
<dbReference type="PANTHER" id="PTHR46509">
    <property type="entry name" value="PHOSPHOADENOSINE PHOSPHOSULFATE REDUCTASE"/>
    <property type="match status" value="1"/>
</dbReference>
<dbReference type="STRING" id="861299.J421_1101"/>
<dbReference type="AlphaFoldDB" id="W0RGW2"/>
<dbReference type="NCBIfam" id="TIGR00434">
    <property type="entry name" value="cysH"/>
    <property type="match status" value="1"/>
</dbReference>
<dbReference type="HOGENOM" id="CLU_044089_2_0_0"/>
<keyword evidence="2 4" id="KW-0560">Oxidoreductase</keyword>
<dbReference type="GO" id="GO:0019379">
    <property type="term" value="P:sulfate assimilation, phosphoadenylyl sulfate reduction by phosphoadenylyl-sulfate reductase (thioredoxin)"/>
    <property type="evidence" value="ECO:0007669"/>
    <property type="project" value="UniProtKB-UniRule"/>
</dbReference>
<keyword evidence="7" id="KW-1185">Reference proteome</keyword>
<dbReference type="GO" id="GO:0004604">
    <property type="term" value="F:phosphoadenylyl-sulfate reductase (thioredoxin) activity"/>
    <property type="evidence" value="ECO:0007669"/>
    <property type="project" value="UniProtKB-UniRule"/>
</dbReference>
<comment type="function">
    <text evidence="4">Catalyzes the formation of sulfite from adenosine 5'-phosphosulfate (APS) using thioredoxin as an electron donor.</text>
</comment>
<dbReference type="GO" id="GO:0051539">
    <property type="term" value="F:4 iron, 4 sulfur cluster binding"/>
    <property type="evidence" value="ECO:0007669"/>
    <property type="project" value="UniProtKB-UniRule"/>
</dbReference>
<keyword evidence="4" id="KW-0408">Iron</keyword>
<dbReference type="GO" id="GO:0070814">
    <property type="term" value="P:hydrogen sulfide biosynthetic process"/>
    <property type="evidence" value="ECO:0007669"/>
    <property type="project" value="UniProtKB-UniRule"/>
</dbReference>
<feature type="binding site" evidence="4">
    <location>
        <position position="103"/>
    </location>
    <ligand>
        <name>[4Fe-4S] cluster</name>
        <dbReference type="ChEBI" id="CHEBI:49883"/>
    </ligand>
</feature>
<dbReference type="GO" id="GO:0005737">
    <property type="term" value="C:cytoplasm"/>
    <property type="evidence" value="ECO:0007669"/>
    <property type="project" value="UniProtKB-SubCell"/>
</dbReference>
<evidence type="ECO:0000313" key="6">
    <source>
        <dbReference type="EMBL" id="AHG88638.1"/>
    </source>
</evidence>
<comment type="similarity">
    <text evidence="1 4">Belongs to the PAPS reductase family. CysH subfamily.</text>
</comment>
<comment type="subcellular location">
    <subcellularLocation>
        <location evidence="4">Cytoplasm</location>
    </subcellularLocation>
</comment>
<dbReference type="Gene3D" id="3.40.50.620">
    <property type="entry name" value="HUPs"/>
    <property type="match status" value="1"/>
</dbReference>
<comment type="catalytic activity">
    <reaction evidence="4">
        <text>[thioredoxin]-disulfide + sulfite + AMP + 2 H(+) = adenosine 5'-phosphosulfate + [thioredoxin]-dithiol</text>
        <dbReference type="Rhea" id="RHEA:21976"/>
        <dbReference type="Rhea" id="RHEA-COMP:10698"/>
        <dbReference type="Rhea" id="RHEA-COMP:10700"/>
        <dbReference type="ChEBI" id="CHEBI:15378"/>
        <dbReference type="ChEBI" id="CHEBI:17359"/>
        <dbReference type="ChEBI" id="CHEBI:29950"/>
        <dbReference type="ChEBI" id="CHEBI:50058"/>
        <dbReference type="ChEBI" id="CHEBI:58243"/>
        <dbReference type="ChEBI" id="CHEBI:456215"/>
        <dbReference type="EC" id="1.8.4.10"/>
    </reaction>
</comment>
<dbReference type="NCBIfam" id="NF002537">
    <property type="entry name" value="PRK02090.1"/>
    <property type="match status" value="1"/>
</dbReference>
<feature type="binding site" evidence="4">
    <location>
        <position position="187"/>
    </location>
    <ligand>
        <name>[4Fe-4S] cluster</name>
        <dbReference type="ChEBI" id="CHEBI:49883"/>
    </ligand>
</feature>
<dbReference type="PANTHER" id="PTHR46509:SF1">
    <property type="entry name" value="PHOSPHOADENOSINE PHOSPHOSULFATE REDUCTASE"/>
    <property type="match status" value="1"/>
</dbReference>
<evidence type="ECO:0000259" key="5">
    <source>
        <dbReference type="Pfam" id="PF01507"/>
    </source>
</evidence>
<dbReference type="OrthoDB" id="9794018at2"/>
<evidence type="ECO:0000256" key="4">
    <source>
        <dbReference type="HAMAP-Rule" id="MF_00063"/>
    </source>
</evidence>
<dbReference type="GO" id="GO:0046872">
    <property type="term" value="F:metal ion binding"/>
    <property type="evidence" value="ECO:0007669"/>
    <property type="project" value="UniProtKB-KW"/>
</dbReference>
<keyword evidence="4" id="KW-0411">Iron-sulfur</keyword>
<accession>W0RGW2</accession>
<dbReference type="HAMAP" id="MF_00063">
    <property type="entry name" value="CysH"/>
    <property type="match status" value="1"/>
</dbReference>
<sequence length="235" mass="26562">MTMHDADTLRHLHPAAILAWAVETFRGRVAMTISFGGPGVVLAHLLSRIDQTVPVIFLDTGLLFEETYAFRQRFAERYGLHVVDVRPAEDPGPLYETDPDRCCTIRKVDPMARALGDYDAWVSAIRRDQGESRRDVEVVEQHEVDGRPLLKVHPLAHWDRATVWRYIVEHEIPYHPLLDRGYTSLGCWPCTRRTHAGEGERAGRWSGRAKTECGLHTFTARASAPATTSLTEARP</sequence>
<dbReference type="InParanoid" id="W0RGW2"/>
<dbReference type="RefSeq" id="WP_025410164.1">
    <property type="nucleotide sequence ID" value="NZ_CP007128.1"/>
</dbReference>
<dbReference type="PATRIC" id="fig|861299.3.peg.1117"/>
<dbReference type="Proteomes" id="UP000019151">
    <property type="component" value="Chromosome"/>
</dbReference>
<comment type="pathway">
    <text evidence="3 4">Sulfur metabolism; hydrogen sulfide biosynthesis; sulfite from sulfate.</text>
</comment>
<name>W0RGW2_9BACT</name>
<organism evidence="6 7">
    <name type="scientific">Gemmatirosa kalamazoonensis</name>
    <dbReference type="NCBI Taxonomy" id="861299"/>
    <lineage>
        <taxon>Bacteria</taxon>
        <taxon>Pseudomonadati</taxon>
        <taxon>Gemmatimonadota</taxon>
        <taxon>Gemmatimonadia</taxon>
        <taxon>Gemmatimonadales</taxon>
        <taxon>Gemmatimonadaceae</taxon>
        <taxon>Gemmatirosa</taxon>
    </lineage>
</organism>
<feature type="domain" description="Phosphoadenosine phosphosulphate reductase" evidence="5">
    <location>
        <begin position="29"/>
        <end position="192"/>
    </location>
</feature>